<evidence type="ECO:0000256" key="1">
    <source>
        <dbReference type="SAM" id="SignalP"/>
    </source>
</evidence>
<dbReference type="Proteomes" id="UP000326759">
    <property type="component" value="Unassembled WGS sequence"/>
</dbReference>
<evidence type="ECO:0000313" key="4">
    <source>
        <dbReference type="Proteomes" id="UP000326759"/>
    </source>
</evidence>
<feature type="signal peptide" evidence="1">
    <location>
        <begin position="1"/>
        <end position="24"/>
    </location>
</feature>
<dbReference type="AlphaFoldDB" id="A0A5N5TK04"/>
<keyword evidence="1" id="KW-0732">Signal</keyword>
<dbReference type="EMBL" id="SEYY01000788">
    <property type="protein sequence ID" value="KAB7506479.1"/>
    <property type="molecule type" value="Genomic_DNA"/>
</dbReference>
<dbReference type="InterPro" id="IPR008197">
    <property type="entry name" value="WAP_dom"/>
</dbReference>
<gene>
    <name evidence="3" type="ORF">Anas_02646</name>
</gene>
<sequence length="78" mass="8230">MKPLFFLSLIGLSLMVFFCAFTDAQPPTTTPPPLPPGCPTPPPVTTCEVNETCVTCEEPQICCPNGCGSNCVDPIIEG</sequence>
<feature type="chain" id="PRO_5024327209" description="WAP domain-containing protein" evidence="1">
    <location>
        <begin position="25"/>
        <end position="78"/>
    </location>
</feature>
<dbReference type="GO" id="GO:0030414">
    <property type="term" value="F:peptidase inhibitor activity"/>
    <property type="evidence" value="ECO:0007669"/>
    <property type="project" value="InterPro"/>
</dbReference>
<keyword evidence="4" id="KW-1185">Reference proteome</keyword>
<dbReference type="GO" id="GO:0005576">
    <property type="term" value="C:extracellular region"/>
    <property type="evidence" value="ECO:0007669"/>
    <property type="project" value="InterPro"/>
</dbReference>
<evidence type="ECO:0000313" key="3">
    <source>
        <dbReference type="EMBL" id="KAB7506479.1"/>
    </source>
</evidence>
<protein>
    <recommendedName>
        <fullName evidence="2">WAP domain-containing protein</fullName>
    </recommendedName>
</protein>
<dbReference type="PROSITE" id="PS51390">
    <property type="entry name" value="WAP"/>
    <property type="match status" value="1"/>
</dbReference>
<name>A0A5N5TK04_9CRUS</name>
<reference evidence="3 4" key="1">
    <citation type="journal article" date="2019" name="PLoS Biol.">
        <title>Sex chromosomes control vertical transmission of feminizing Wolbachia symbionts in an isopod.</title>
        <authorList>
            <person name="Becking T."/>
            <person name="Chebbi M.A."/>
            <person name="Giraud I."/>
            <person name="Moumen B."/>
            <person name="Laverre T."/>
            <person name="Caubet Y."/>
            <person name="Peccoud J."/>
            <person name="Gilbert C."/>
            <person name="Cordaux R."/>
        </authorList>
    </citation>
    <scope>NUCLEOTIDE SEQUENCE [LARGE SCALE GENOMIC DNA]</scope>
    <source>
        <strain evidence="3">ANa2</strain>
        <tissue evidence="3">Whole body excluding digestive tract and cuticle</tissue>
    </source>
</reference>
<feature type="domain" description="WAP" evidence="2">
    <location>
        <begin position="31"/>
        <end position="75"/>
    </location>
</feature>
<proteinExistence type="predicted"/>
<organism evidence="3 4">
    <name type="scientific">Armadillidium nasatum</name>
    <dbReference type="NCBI Taxonomy" id="96803"/>
    <lineage>
        <taxon>Eukaryota</taxon>
        <taxon>Metazoa</taxon>
        <taxon>Ecdysozoa</taxon>
        <taxon>Arthropoda</taxon>
        <taxon>Crustacea</taxon>
        <taxon>Multicrustacea</taxon>
        <taxon>Malacostraca</taxon>
        <taxon>Eumalacostraca</taxon>
        <taxon>Peracarida</taxon>
        <taxon>Isopoda</taxon>
        <taxon>Oniscidea</taxon>
        <taxon>Crinocheta</taxon>
        <taxon>Armadillidiidae</taxon>
        <taxon>Armadillidium</taxon>
    </lineage>
</organism>
<comment type="caution">
    <text evidence="3">The sequence shown here is derived from an EMBL/GenBank/DDBJ whole genome shotgun (WGS) entry which is preliminary data.</text>
</comment>
<accession>A0A5N5TK04</accession>
<evidence type="ECO:0000259" key="2">
    <source>
        <dbReference type="PROSITE" id="PS51390"/>
    </source>
</evidence>